<reference evidence="2" key="1">
    <citation type="submission" date="2021-01" db="EMBL/GenBank/DDBJ databases">
        <authorList>
            <person name="Corre E."/>
            <person name="Pelletier E."/>
            <person name="Niang G."/>
            <person name="Scheremetjew M."/>
            <person name="Finn R."/>
            <person name="Kale V."/>
            <person name="Holt S."/>
            <person name="Cochrane G."/>
            <person name="Meng A."/>
            <person name="Brown T."/>
            <person name="Cohen L."/>
        </authorList>
    </citation>
    <scope>NUCLEOTIDE SEQUENCE</scope>
    <source>
        <strain evidence="2">CCMP1381</strain>
    </source>
</reference>
<organism evidence="2">
    <name type="scientific">Octactis speculum</name>
    <dbReference type="NCBI Taxonomy" id="3111310"/>
    <lineage>
        <taxon>Eukaryota</taxon>
        <taxon>Sar</taxon>
        <taxon>Stramenopiles</taxon>
        <taxon>Ochrophyta</taxon>
        <taxon>Dictyochophyceae</taxon>
        <taxon>Dictyochales</taxon>
        <taxon>Dictyochaceae</taxon>
        <taxon>Octactis</taxon>
    </lineage>
</organism>
<protein>
    <submittedName>
        <fullName evidence="2">Uncharacterized protein</fullName>
    </submittedName>
</protein>
<evidence type="ECO:0000256" key="1">
    <source>
        <dbReference type="SAM" id="MobiDB-lite"/>
    </source>
</evidence>
<proteinExistence type="predicted"/>
<dbReference type="EMBL" id="HBGS01025786">
    <property type="protein sequence ID" value="CAD9419044.1"/>
    <property type="molecule type" value="Transcribed_RNA"/>
</dbReference>
<name>A0A7S2FZ36_9STRA</name>
<evidence type="ECO:0000313" key="2">
    <source>
        <dbReference type="EMBL" id="CAD9419044.1"/>
    </source>
</evidence>
<accession>A0A7S2FZ36</accession>
<sequence length="169" mass="18461">MSKSIFSDNQYGFWKLGQGGRKLALATDKFCDDASAEDGADPLRPDGCKGGFGRSGLKKKRSKGIKNRKSGWTKISTFFDNERRGEKEDRAGDTGMDMLVVSPCSAVEMVASRWSRQGVWGDKEEDRTTLTSKHGSLLLTEKRNVPRASVAASNVSFGVPSNEGDGAFW</sequence>
<feature type="compositionally biased region" description="Basic residues" evidence="1">
    <location>
        <begin position="56"/>
        <end position="67"/>
    </location>
</feature>
<dbReference type="AlphaFoldDB" id="A0A7S2FZ36"/>
<feature type="region of interest" description="Disordered" evidence="1">
    <location>
        <begin position="35"/>
        <end position="67"/>
    </location>
</feature>
<gene>
    <name evidence="2" type="ORF">DSPE1174_LOCUS13105</name>
</gene>